<dbReference type="Gene3D" id="2.120.10.30">
    <property type="entry name" value="TolB, C-terminal domain"/>
    <property type="match status" value="1"/>
</dbReference>
<organism evidence="4 5">
    <name type="scientific">Crassostrea virginica</name>
    <name type="common">Eastern oyster</name>
    <dbReference type="NCBI Taxonomy" id="6565"/>
    <lineage>
        <taxon>Eukaryota</taxon>
        <taxon>Metazoa</taxon>
        <taxon>Spiralia</taxon>
        <taxon>Lophotrochozoa</taxon>
        <taxon>Mollusca</taxon>
        <taxon>Bivalvia</taxon>
        <taxon>Autobranchia</taxon>
        <taxon>Pteriomorphia</taxon>
        <taxon>Ostreida</taxon>
        <taxon>Ostreoidea</taxon>
        <taxon>Ostreidae</taxon>
        <taxon>Crassostrea</taxon>
    </lineage>
</organism>
<dbReference type="SUPFAM" id="SSF101898">
    <property type="entry name" value="NHL repeat"/>
    <property type="match status" value="1"/>
</dbReference>
<dbReference type="AlphaFoldDB" id="A0A8B8CM77"/>
<proteinExistence type="predicted"/>
<dbReference type="InterPro" id="IPR000315">
    <property type="entry name" value="Znf_B-box"/>
</dbReference>
<feature type="domain" description="B box-type" evidence="3">
    <location>
        <begin position="246"/>
        <end position="283"/>
    </location>
</feature>
<dbReference type="SUPFAM" id="SSF57845">
    <property type="entry name" value="B-box zinc-binding domain"/>
    <property type="match status" value="1"/>
</dbReference>
<reference evidence="5" key="1">
    <citation type="submission" date="2025-08" db="UniProtKB">
        <authorList>
            <consortium name="RefSeq"/>
        </authorList>
    </citation>
    <scope>IDENTIFICATION</scope>
    <source>
        <tissue evidence="5">Whole sample</tissue>
    </source>
</reference>
<protein>
    <submittedName>
        <fullName evidence="5">Uncharacterized protein LOC111120465</fullName>
    </submittedName>
</protein>
<dbReference type="GO" id="GO:0061630">
    <property type="term" value="F:ubiquitin protein ligase activity"/>
    <property type="evidence" value="ECO:0007669"/>
    <property type="project" value="TreeGrafter"/>
</dbReference>
<dbReference type="InterPro" id="IPR011042">
    <property type="entry name" value="6-blade_b-propeller_TolB-like"/>
</dbReference>
<sequence length="758" mass="85549">MPSPNEVTIGDDVERIRLIRNTFGHISEAAISKTKFNEYWSNISGICTRIQTLLNKDFVKRLQDAEERSIDPDTEEKYLQLIKRQVEEEKTTKDILQNIHSSLTVKEYGILAVKCSEGSIRLLVTFSSRKGYDLYKEELENGRIGKQILELFLYPPFLESFSLKADDVEIYLNDSLLTQGFLKPLGSVKSLGPKYRCDLCEIPSPSKYCDICYINPCEACVGKHLSDESKDHYIVPFKQRGITPKCTKHSTEACKQLCTTCNIPVCSLCVASSEHEQHNIEDILNVFETKKEQIQKDLQYYKTSIYPQYQEAATNIPDQRADVKKRSQKLIKALDKQREALSTEIDNIIEEMKSDIHDMDDEHIAAIDKQEVEMNHNITKISHIILDLKRLQDTSNVGLVSEYTSRTEEFKSLPAQFQVTSPTFTPNEFNREKIYQQIGSLDKTYKAKPLNDDSDSKLKTHDDLSINSDFSVSIVVGAVSSSPTRPFIDDPRILTEINTECKQYSLGGVSCLSDSELWTCSYTNNIMKLYNLQGELLKSVQTKSGNNPYDIAVTGSGDLAYTGIIDNTINLVSGTQIHTLITLGGWRPLGLCSTLSGDLLVSMLSGRKTKVVRYFGSTEKQSIQFDDQGKPLYKSDGTNKFLNENRNLDICLADCEAGEVVVVSEYGKLRFRYTGFPFTNTTLESFSPRGITTDSHGIILTSDLNNCIIHIIDQDGHFLRYINNCGLQLPKGLCVDSEDNLFVAESSTGKVKQIQYYK</sequence>
<evidence type="ECO:0000313" key="4">
    <source>
        <dbReference type="Proteomes" id="UP000694844"/>
    </source>
</evidence>
<name>A0A8B8CM77_CRAVI</name>
<keyword evidence="1" id="KW-0479">Metal-binding</keyword>
<dbReference type="KEGG" id="cvn:111120465"/>
<dbReference type="InterPro" id="IPR041249">
    <property type="entry name" value="HEPN_DZIP3"/>
</dbReference>
<keyword evidence="1" id="KW-0863">Zinc-finger</keyword>
<dbReference type="PANTHER" id="PTHR25462">
    <property type="entry name" value="BONUS, ISOFORM C-RELATED"/>
    <property type="match status" value="1"/>
</dbReference>
<evidence type="ECO:0000256" key="2">
    <source>
        <dbReference type="SAM" id="Coils"/>
    </source>
</evidence>
<dbReference type="GO" id="GO:0008270">
    <property type="term" value="F:zinc ion binding"/>
    <property type="evidence" value="ECO:0007669"/>
    <property type="project" value="UniProtKB-KW"/>
</dbReference>
<accession>A0A8B8CM77</accession>
<evidence type="ECO:0000256" key="1">
    <source>
        <dbReference type="PROSITE-ProRule" id="PRU00024"/>
    </source>
</evidence>
<dbReference type="GeneID" id="111120465"/>
<evidence type="ECO:0000259" key="3">
    <source>
        <dbReference type="PROSITE" id="PS50119"/>
    </source>
</evidence>
<dbReference type="InterPro" id="IPR047153">
    <property type="entry name" value="TRIM45/56/19-like"/>
</dbReference>
<dbReference type="PANTHER" id="PTHR25462:SF296">
    <property type="entry name" value="MEIOTIC P26, ISOFORM F"/>
    <property type="match status" value="1"/>
</dbReference>
<evidence type="ECO:0000313" key="5">
    <source>
        <dbReference type="RefSeq" id="XP_022316885.1"/>
    </source>
</evidence>
<dbReference type="Proteomes" id="UP000694844">
    <property type="component" value="Chromosome 2"/>
</dbReference>
<keyword evidence="1" id="KW-0862">Zinc</keyword>
<dbReference type="OrthoDB" id="153872at2759"/>
<dbReference type="Gene3D" id="3.30.160.60">
    <property type="entry name" value="Classic Zinc Finger"/>
    <property type="match status" value="1"/>
</dbReference>
<dbReference type="CDD" id="cd19756">
    <property type="entry name" value="Bbox2"/>
    <property type="match status" value="1"/>
</dbReference>
<feature type="coiled-coil region" evidence="2">
    <location>
        <begin position="324"/>
        <end position="351"/>
    </location>
</feature>
<dbReference type="RefSeq" id="XP_022316885.1">
    <property type="nucleotide sequence ID" value="XM_022461177.1"/>
</dbReference>
<dbReference type="PROSITE" id="PS50119">
    <property type="entry name" value="ZF_BBOX"/>
    <property type="match status" value="1"/>
</dbReference>
<dbReference type="Pfam" id="PF18738">
    <property type="entry name" value="HEPN_DZIP3"/>
    <property type="match status" value="1"/>
</dbReference>
<keyword evidence="4" id="KW-1185">Reference proteome</keyword>
<keyword evidence="2" id="KW-0175">Coiled coil</keyword>
<gene>
    <name evidence="5" type="primary">LOC111120465</name>
</gene>